<keyword evidence="11 21" id="KW-0472">Membrane</keyword>
<evidence type="ECO:0000256" key="11">
    <source>
        <dbReference type="ARBA" id="ARBA00023136"/>
    </source>
</evidence>
<evidence type="ECO:0000256" key="8">
    <source>
        <dbReference type="ARBA" id="ARBA00022960"/>
    </source>
</evidence>
<evidence type="ECO:0000256" key="6">
    <source>
        <dbReference type="ARBA" id="ARBA00022679"/>
    </source>
</evidence>
<dbReference type="Pfam" id="PF01098">
    <property type="entry name" value="FTSW_RODA_SPOVE"/>
    <property type="match status" value="1"/>
</dbReference>
<feature type="transmembrane region" description="Helical" evidence="21">
    <location>
        <begin position="153"/>
        <end position="186"/>
    </location>
</feature>
<dbReference type="EMBL" id="MHLX01000045">
    <property type="protein sequence ID" value="OGZ18260.1"/>
    <property type="molecule type" value="Genomic_DNA"/>
</dbReference>
<evidence type="ECO:0000256" key="12">
    <source>
        <dbReference type="ARBA" id="ARBA00023306"/>
    </source>
</evidence>
<dbReference type="PROSITE" id="PS00428">
    <property type="entry name" value="FTSW_RODA_SPOVE"/>
    <property type="match status" value="1"/>
</dbReference>
<comment type="catalytic activity">
    <reaction evidence="20">
        <text>[GlcNAc-(1-&gt;4)-Mur2Ac(oyl-L-Ala-gamma-D-Glu-L-Lys-D-Ala-D-Ala)](n)-di-trans,octa-cis-undecaprenyl diphosphate + beta-D-GlcNAc-(1-&gt;4)-Mur2Ac(oyl-L-Ala-gamma-D-Glu-L-Lys-D-Ala-D-Ala)-di-trans,octa-cis-undecaprenyl diphosphate = [GlcNAc-(1-&gt;4)-Mur2Ac(oyl-L-Ala-gamma-D-Glu-L-Lys-D-Ala-D-Ala)](n+1)-di-trans,octa-cis-undecaprenyl diphosphate + di-trans,octa-cis-undecaprenyl diphosphate + H(+)</text>
        <dbReference type="Rhea" id="RHEA:23708"/>
        <dbReference type="Rhea" id="RHEA-COMP:9602"/>
        <dbReference type="Rhea" id="RHEA-COMP:9603"/>
        <dbReference type="ChEBI" id="CHEBI:15378"/>
        <dbReference type="ChEBI" id="CHEBI:58405"/>
        <dbReference type="ChEBI" id="CHEBI:60033"/>
        <dbReference type="ChEBI" id="CHEBI:78435"/>
        <dbReference type="EC" id="2.4.99.28"/>
    </reaction>
</comment>
<keyword evidence="4 22" id="KW-0132">Cell division</keyword>
<name>A0A1G2DZ16_9BACT</name>
<keyword evidence="9" id="KW-0573">Peptidoglycan synthesis</keyword>
<feature type="transmembrane region" description="Helical" evidence="21">
    <location>
        <begin position="310"/>
        <end position="334"/>
    </location>
</feature>
<organism evidence="22 23">
    <name type="scientific">Candidatus Nealsonbacteria bacterium RBG_13_38_11</name>
    <dbReference type="NCBI Taxonomy" id="1801662"/>
    <lineage>
        <taxon>Bacteria</taxon>
        <taxon>Candidatus Nealsoniibacteriota</taxon>
    </lineage>
</organism>
<dbReference type="NCBIfam" id="TIGR02614">
    <property type="entry name" value="ftsW"/>
    <property type="match status" value="1"/>
</dbReference>
<keyword evidence="6" id="KW-0808">Transferase</keyword>
<evidence type="ECO:0000256" key="3">
    <source>
        <dbReference type="ARBA" id="ARBA00022475"/>
    </source>
</evidence>
<dbReference type="GO" id="GO:0008360">
    <property type="term" value="P:regulation of cell shape"/>
    <property type="evidence" value="ECO:0007669"/>
    <property type="project" value="UniProtKB-KW"/>
</dbReference>
<evidence type="ECO:0000256" key="19">
    <source>
        <dbReference type="ARBA" id="ARBA00044770"/>
    </source>
</evidence>
<dbReference type="GO" id="GO:0008955">
    <property type="term" value="F:peptidoglycan glycosyltransferase activity"/>
    <property type="evidence" value="ECO:0007669"/>
    <property type="project" value="UniProtKB-EC"/>
</dbReference>
<dbReference type="AlphaFoldDB" id="A0A1G2DZ16"/>
<evidence type="ECO:0000256" key="9">
    <source>
        <dbReference type="ARBA" id="ARBA00022984"/>
    </source>
</evidence>
<evidence type="ECO:0000256" key="5">
    <source>
        <dbReference type="ARBA" id="ARBA00022676"/>
    </source>
</evidence>
<evidence type="ECO:0000256" key="13">
    <source>
        <dbReference type="ARBA" id="ARBA00023316"/>
    </source>
</evidence>
<dbReference type="GO" id="GO:0032153">
    <property type="term" value="C:cell division site"/>
    <property type="evidence" value="ECO:0007669"/>
    <property type="project" value="TreeGrafter"/>
</dbReference>
<keyword evidence="10 21" id="KW-1133">Transmembrane helix</keyword>
<keyword evidence="7 21" id="KW-0812">Transmembrane</keyword>
<dbReference type="InterPro" id="IPR001182">
    <property type="entry name" value="FtsW/RodA"/>
</dbReference>
<feature type="transmembrane region" description="Helical" evidence="21">
    <location>
        <begin position="346"/>
        <end position="367"/>
    </location>
</feature>
<evidence type="ECO:0000256" key="15">
    <source>
        <dbReference type="ARBA" id="ARBA00033270"/>
    </source>
</evidence>
<dbReference type="GO" id="GO:0015648">
    <property type="term" value="F:lipid-linked peptidoglycan transporter activity"/>
    <property type="evidence" value="ECO:0007669"/>
    <property type="project" value="TreeGrafter"/>
</dbReference>
<evidence type="ECO:0000256" key="1">
    <source>
        <dbReference type="ARBA" id="ARBA00004651"/>
    </source>
</evidence>
<evidence type="ECO:0000313" key="23">
    <source>
        <dbReference type="Proteomes" id="UP000176662"/>
    </source>
</evidence>
<dbReference type="InterPro" id="IPR018365">
    <property type="entry name" value="Cell_cycle_FtsW-rel_CS"/>
</dbReference>
<dbReference type="PANTHER" id="PTHR30474:SF2">
    <property type="entry name" value="PEPTIDOGLYCAN GLYCOSYLTRANSFERASE FTSW-RELATED"/>
    <property type="match status" value="1"/>
</dbReference>
<dbReference type="GO" id="GO:0009252">
    <property type="term" value="P:peptidoglycan biosynthetic process"/>
    <property type="evidence" value="ECO:0007669"/>
    <property type="project" value="UniProtKB-KW"/>
</dbReference>
<dbReference type="GO" id="GO:0005886">
    <property type="term" value="C:plasma membrane"/>
    <property type="evidence" value="ECO:0007669"/>
    <property type="project" value="UniProtKB-SubCell"/>
</dbReference>
<dbReference type="InterPro" id="IPR013437">
    <property type="entry name" value="FtsW"/>
</dbReference>
<evidence type="ECO:0000256" key="20">
    <source>
        <dbReference type="ARBA" id="ARBA00049902"/>
    </source>
</evidence>
<feature type="transmembrane region" description="Helical" evidence="21">
    <location>
        <begin position="48"/>
        <end position="67"/>
    </location>
</feature>
<evidence type="ECO:0000256" key="7">
    <source>
        <dbReference type="ARBA" id="ARBA00022692"/>
    </source>
</evidence>
<evidence type="ECO:0000256" key="16">
    <source>
        <dbReference type="ARBA" id="ARBA00038053"/>
    </source>
</evidence>
<evidence type="ECO:0000313" key="22">
    <source>
        <dbReference type="EMBL" id="OGZ18260.1"/>
    </source>
</evidence>
<comment type="pathway">
    <text evidence="2">Cell wall biogenesis; peptidoglycan biosynthesis.</text>
</comment>
<feature type="transmembrane region" description="Helical" evidence="21">
    <location>
        <begin position="192"/>
        <end position="210"/>
    </location>
</feature>
<dbReference type="GO" id="GO:0051301">
    <property type="term" value="P:cell division"/>
    <property type="evidence" value="ECO:0007669"/>
    <property type="project" value="UniProtKB-KW"/>
</dbReference>
<feature type="transmembrane region" description="Helical" evidence="21">
    <location>
        <begin position="241"/>
        <end position="261"/>
    </location>
</feature>
<keyword evidence="3" id="KW-1003">Cell membrane</keyword>
<dbReference type="EC" id="2.4.99.28" evidence="19"/>
<feature type="transmembrane region" description="Helical" evidence="21">
    <location>
        <begin position="113"/>
        <end position="133"/>
    </location>
</feature>
<feature type="transmembrane region" description="Helical" evidence="21">
    <location>
        <begin position="281"/>
        <end position="298"/>
    </location>
</feature>
<gene>
    <name evidence="22" type="ORF">A2Z68_00440</name>
</gene>
<evidence type="ECO:0000256" key="14">
    <source>
        <dbReference type="ARBA" id="ARBA00032370"/>
    </source>
</evidence>
<reference evidence="22 23" key="1">
    <citation type="journal article" date="2016" name="Nat. Commun.">
        <title>Thousands of microbial genomes shed light on interconnected biogeochemical processes in an aquifer system.</title>
        <authorList>
            <person name="Anantharaman K."/>
            <person name="Brown C.T."/>
            <person name="Hug L.A."/>
            <person name="Sharon I."/>
            <person name="Castelle C.J."/>
            <person name="Probst A.J."/>
            <person name="Thomas B.C."/>
            <person name="Singh A."/>
            <person name="Wilkins M.J."/>
            <person name="Karaoz U."/>
            <person name="Brodie E.L."/>
            <person name="Williams K.H."/>
            <person name="Hubbard S.S."/>
            <person name="Banfield J.F."/>
        </authorList>
    </citation>
    <scope>NUCLEOTIDE SEQUENCE [LARGE SCALE GENOMIC DNA]</scope>
</reference>
<comment type="caution">
    <text evidence="22">The sequence shown here is derived from an EMBL/GenBank/DDBJ whole genome shotgun (WGS) entry which is preliminary data.</text>
</comment>
<dbReference type="PANTHER" id="PTHR30474">
    <property type="entry name" value="CELL CYCLE PROTEIN"/>
    <property type="match status" value="1"/>
</dbReference>
<keyword evidence="13" id="KW-0961">Cell wall biogenesis/degradation</keyword>
<keyword evidence="5" id="KW-0328">Glycosyltransferase</keyword>
<dbReference type="Proteomes" id="UP000176662">
    <property type="component" value="Unassembled WGS sequence"/>
</dbReference>
<evidence type="ECO:0000256" key="10">
    <source>
        <dbReference type="ARBA" id="ARBA00022989"/>
    </source>
</evidence>
<comment type="subcellular location">
    <subcellularLocation>
        <location evidence="1">Cell membrane</location>
        <topology evidence="1">Multi-pass membrane protein</topology>
    </subcellularLocation>
</comment>
<accession>A0A1G2DZ16</accession>
<sequence length="371" mass="40305">MVLEKKPNRPDYALLGAIGFLLAFGMVILASVSAPYSQEKFGNTFGFLQHQIIFGLIPGLILAFFFYKIKLSLLKKWVPLLLFGSLALVIMVFIPGIGLKIEGAARWLSLGPIAFQPSEILKLTFILYLAAWLASKVPSQSKGEKKISQTFIVFLIIFSIVALALVFQPDISTLAVIFIVVAIMYFSANTPFIQSIFTMTLGVTAIFILAKIAPYRANRLLVFFNPEIDPMGIGYQLKQSLIAIGSGGISGAGLGMGIQKFGILPQPFSDSVFAVFSEETGFIGGFVLILLFLIFLWRGFKIAKDSKDRFLQLSAVGITSWIVVQAFINIGAMIGLLPLAGIPLPFISYGGSALIMVLIASGILLNISKNT</sequence>
<feature type="transmembrane region" description="Helical" evidence="21">
    <location>
        <begin position="79"/>
        <end position="101"/>
    </location>
</feature>
<evidence type="ECO:0000256" key="18">
    <source>
        <dbReference type="ARBA" id="ARBA00041418"/>
    </source>
</evidence>
<protein>
    <recommendedName>
        <fullName evidence="17">Probable peptidoglycan glycosyltransferase FtsW</fullName>
        <ecNumber evidence="19">2.4.99.28</ecNumber>
    </recommendedName>
    <alternativeName>
        <fullName evidence="18">Cell division protein FtsW</fullName>
    </alternativeName>
    <alternativeName>
        <fullName evidence="15">Cell wall polymerase</fullName>
    </alternativeName>
    <alternativeName>
        <fullName evidence="14">Peptidoglycan polymerase</fullName>
    </alternativeName>
</protein>
<evidence type="ECO:0000256" key="2">
    <source>
        <dbReference type="ARBA" id="ARBA00004752"/>
    </source>
</evidence>
<feature type="transmembrane region" description="Helical" evidence="21">
    <location>
        <begin position="12"/>
        <end position="36"/>
    </location>
</feature>
<proteinExistence type="inferred from homology"/>
<comment type="similarity">
    <text evidence="16">Belongs to the SEDS family. FtsW subfamily.</text>
</comment>
<evidence type="ECO:0000256" key="4">
    <source>
        <dbReference type="ARBA" id="ARBA00022618"/>
    </source>
</evidence>
<evidence type="ECO:0000256" key="17">
    <source>
        <dbReference type="ARBA" id="ARBA00041185"/>
    </source>
</evidence>
<keyword evidence="12" id="KW-0131">Cell cycle</keyword>
<keyword evidence="8" id="KW-0133">Cell shape</keyword>
<dbReference type="GO" id="GO:0071555">
    <property type="term" value="P:cell wall organization"/>
    <property type="evidence" value="ECO:0007669"/>
    <property type="project" value="UniProtKB-KW"/>
</dbReference>
<evidence type="ECO:0000256" key="21">
    <source>
        <dbReference type="SAM" id="Phobius"/>
    </source>
</evidence>